<dbReference type="Pfam" id="PF09607">
    <property type="entry name" value="BrkDBD"/>
    <property type="match status" value="1"/>
</dbReference>
<dbReference type="GO" id="GO:0005634">
    <property type="term" value="C:nucleus"/>
    <property type="evidence" value="ECO:0007669"/>
    <property type="project" value="UniProtKB-SubCell"/>
</dbReference>
<comment type="subcellular location">
    <subcellularLocation>
        <location evidence="1">Nucleus</location>
    </subcellularLocation>
</comment>
<name>A0A8J5MUS0_HOMAM</name>
<dbReference type="InterPro" id="IPR009057">
    <property type="entry name" value="Homeodomain-like_sf"/>
</dbReference>
<reference evidence="4" key="1">
    <citation type="journal article" date="2021" name="Sci. Adv.">
        <title>The American lobster genome reveals insights on longevity, neural, and immune adaptations.</title>
        <authorList>
            <person name="Polinski J.M."/>
            <person name="Zimin A.V."/>
            <person name="Clark K.F."/>
            <person name="Kohn A.B."/>
            <person name="Sadowski N."/>
            <person name="Timp W."/>
            <person name="Ptitsyn A."/>
            <person name="Khanna P."/>
            <person name="Romanova D.Y."/>
            <person name="Williams P."/>
            <person name="Greenwood S.J."/>
            <person name="Moroz L.L."/>
            <person name="Walt D.R."/>
            <person name="Bodnar A.G."/>
        </authorList>
    </citation>
    <scope>NUCLEOTIDE SEQUENCE</scope>
    <source>
        <strain evidence="4">GMGI-L3</strain>
    </source>
</reference>
<evidence type="ECO:0000313" key="5">
    <source>
        <dbReference type="Proteomes" id="UP000747542"/>
    </source>
</evidence>
<dbReference type="Pfam" id="PF03184">
    <property type="entry name" value="DDE_1"/>
    <property type="match status" value="1"/>
</dbReference>
<accession>A0A8J5MUS0</accession>
<keyword evidence="5" id="KW-1185">Reference proteome</keyword>
<dbReference type="EMBL" id="JAHLQT010024959">
    <property type="protein sequence ID" value="KAG7164798.1"/>
    <property type="molecule type" value="Genomic_DNA"/>
</dbReference>
<evidence type="ECO:0000259" key="2">
    <source>
        <dbReference type="Pfam" id="PF03184"/>
    </source>
</evidence>
<organism evidence="4 5">
    <name type="scientific">Homarus americanus</name>
    <name type="common">American lobster</name>
    <dbReference type="NCBI Taxonomy" id="6706"/>
    <lineage>
        <taxon>Eukaryota</taxon>
        <taxon>Metazoa</taxon>
        <taxon>Ecdysozoa</taxon>
        <taxon>Arthropoda</taxon>
        <taxon>Crustacea</taxon>
        <taxon>Multicrustacea</taxon>
        <taxon>Malacostraca</taxon>
        <taxon>Eumalacostraca</taxon>
        <taxon>Eucarida</taxon>
        <taxon>Decapoda</taxon>
        <taxon>Pleocyemata</taxon>
        <taxon>Astacidea</taxon>
        <taxon>Nephropoidea</taxon>
        <taxon>Nephropidae</taxon>
        <taxon>Homarus</taxon>
    </lineage>
</organism>
<feature type="domain" description="DDE-1" evidence="2">
    <location>
        <begin position="127"/>
        <end position="214"/>
    </location>
</feature>
<evidence type="ECO:0000313" key="4">
    <source>
        <dbReference type="EMBL" id="KAG7164798.1"/>
    </source>
</evidence>
<dbReference type="Proteomes" id="UP000747542">
    <property type="component" value="Unassembled WGS sequence"/>
</dbReference>
<comment type="caution">
    <text evidence="4">The sequence shown here is derived from an EMBL/GenBank/DDBJ whole genome shotgun (WGS) entry which is preliminary data.</text>
</comment>
<gene>
    <name evidence="4" type="primary">Pogo-L54</name>
    <name evidence="4" type="ORF">Hamer_G005234</name>
</gene>
<dbReference type="SUPFAM" id="SSF46689">
    <property type="entry name" value="Homeodomain-like"/>
    <property type="match status" value="1"/>
</dbReference>
<sequence length="214" mass="24533">MAPPAKRTKYEARFKLKVIACASSTNNCAAAARDYGISEKLVRDWKKNKDTTSKMAKKKCALRHGKAQWPEIEEHFSKWIREHRQNGIGITRNNIRVESIKWAKANPDSSQNFKVTPNWWTVQSVWDWFSPHLTKNIKKCLNHLNTKQAVIPGGLTSILQPLDVSINMPFKENVHAEWNKWMVEGDKTYTKGGNMRAPPLDALCEFVAKSWDAI</sequence>
<dbReference type="Gene3D" id="1.10.10.60">
    <property type="entry name" value="Homeodomain-like"/>
    <property type="match status" value="1"/>
</dbReference>
<dbReference type="GO" id="GO:0003676">
    <property type="term" value="F:nucleic acid binding"/>
    <property type="evidence" value="ECO:0007669"/>
    <property type="project" value="InterPro"/>
</dbReference>
<evidence type="ECO:0000259" key="3">
    <source>
        <dbReference type="Pfam" id="PF09607"/>
    </source>
</evidence>
<dbReference type="InterPro" id="IPR004875">
    <property type="entry name" value="DDE_SF_endonuclease_dom"/>
</dbReference>
<feature type="domain" description="Brinker DNA-binding" evidence="3">
    <location>
        <begin position="7"/>
        <end position="49"/>
    </location>
</feature>
<protein>
    <submittedName>
        <fullName evidence="4">Pogo transposable element-like 54</fullName>
    </submittedName>
</protein>
<proteinExistence type="predicted"/>
<dbReference type="InterPro" id="IPR018586">
    <property type="entry name" value="Brinker_DNA-bd"/>
</dbReference>
<evidence type="ECO:0000256" key="1">
    <source>
        <dbReference type="ARBA" id="ARBA00004123"/>
    </source>
</evidence>
<dbReference type="AlphaFoldDB" id="A0A8J5MUS0"/>